<dbReference type="CDD" id="cd06911">
    <property type="entry name" value="VirB9_CagX_TrbG"/>
    <property type="match status" value="1"/>
</dbReference>
<dbReference type="Pfam" id="PF03524">
    <property type="entry name" value="CagX"/>
    <property type="match status" value="1"/>
</dbReference>
<dbReference type="EMBL" id="QFPP01000037">
    <property type="protein sequence ID" value="PZQ76879.1"/>
    <property type="molecule type" value="Genomic_DNA"/>
</dbReference>
<protein>
    <submittedName>
        <fullName evidence="4">Conjugal transfer protein TrbG</fullName>
    </submittedName>
</protein>
<dbReference type="AlphaFoldDB" id="A0A2W5QKH3"/>
<name>A0A2W5QKH3_VARPD</name>
<dbReference type="Gene3D" id="2.60.40.2500">
    <property type="match status" value="1"/>
</dbReference>
<keyword evidence="2 3" id="KW-0732">Signal</keyword>
<comment type="caution">
    <text evidence="4">The sequence shown here is derived from an EMBL/GenBank/DDBJ whole genome shotgun (WGS) entry which is preliminary data.</text>
</comment>
<dbReference type="Proteomes" id="UP000249135">
    <property type="component" value="Unassembled WGS sequence"/>
</dbReference>
<dbReference type="InterPro" id="IPR038161">
    <property type="entry name" value="VirB9/CagX/TrbG_C_sf"/>
</dbReference>
<dbReference type="InterPro" id="IPR010258">
    <property type="entry name" value="Conjugal_tfr_TrbG/VirB9/CagX"/>
</dbReference>
<comment type="similarity">
    <text evidence="1">Belongs to the TrbG/VirB9 family.</text>
</comment>
<evidence type="ECO:0000313" key="4">
    <source>
        <dbReference type="EMBL" id="PZQ76879.1"/>
    </source>
</evidence>
<evidence type="ECO:0000256" key="2">
    <source>
        <dbReference type="ARBA" id="ARBA00022729"/>
    </source>
</evidence>
<organism evidence="4 5">
    <name type="scientific">Variovorax paradoxus</name>
    <dbReference type="NCBI Taxonomy" id="34073"/>
    <lineage>
        <taxon>Bacteria</taxon>
        <taxon>Pseudomonadati</taxon>
        <taxon>Pseudomonadota</taxon>
        <taxon>Betaproteobacteria</taxon>
        <taxon>Burkholderiales</taxon>
        <taxon>Comamonadaceae</taxon>
        <taxon>Variovorax</taxon>
    </lineage>
</organism>
<proteinExistence type="inferred from homology"/>
<evidence type="ECO:0000256" key="1">
    <source>
        <dbReference type="ARBA" id="ARBA00006135"/>
    </source>
</evidence>
<sequence>MNARSILCGLVTASAGFMCLAAEPYTANYDTSSRVRKVEYQDNLVLKAVGYADHPLMLELNPDEPILEVAGGVISNWEVQKKAARLYARPLDDARPTTLMIATKSRSYVLDLVPGKAKGAPSDFVSKIVVTYPAPPEKPKGPDLVAEGKAARDASSPLEEAKKATRNTRYTMEVVSETVDIRPREVFDDGRFTYFRYPQNLPIPAIYKGVPGTEEEWLVNSHRDGDYIVVQGLGQLWNLRLSGSVLGIFNDAYDPMGVAAESGSTIEGVKRELK</sequence>
<dbReference type="InterPro" id="IPR033645">
    <property type="entry name" value="VirB9/CagX/TrbG_C"/>
</dbReference>
<accession>A0A2W5QKH3</accession>
<feature type="signal peptide" evidence="3">
    <location>
        <begin position="1"/>
        <end position="21"/>
    </location>
</feature>
<evidence type="ECO:0000313" key="5">
    <source>
        <dbReference type="Proteomes" id="UP000249135"/>
    </source>
</evidence>
<reference evidence="4 5" key="1">
    <citation type="submission" date="2017-08" db="EMBL/GenBank/DDBJ databases">
        <title>Infants hospitalized years apart are colonized by the same room-sourced microbial strains.</title>
        <authorList>
            <person name="Brooks B."/>
            <person name="Olm M.R."/>
            <person name="Firek B.A."/>
            <person name="Baker R."/>
            <person name="Thomas B.C."/>
            <person name="Morowitz M.J."/>
            <person name="Banfield J.F."/>
        </authorList>
    </citation>
    <scope>NUCLEOTIDE SEQUENCE [LARGE SCALE GENOMIC DNA]</scope>
    <source>
        <strain evidence="4">S2_005_003_R2_41</strain>
    </source>
</reference>
<feature type="chain" id="PRO_5016029615" evidence="3">
    <location>
        <begin position="22"/>
        <end position="274"/>
    </location>
</feature>
<gene>
    <name evidence="4" type="ORF">DI563_05745</name>
</gene>
<evidence type="ECO:0000256" key="3">
    <source>
        <dbReference type="SAM" id="SignalP"/>
    </source>
</evidence>